<comment type="caution">
    <text evidence="2">The sequence shown here is derived from an EMBL/GenBank/DDBJ whole genome shotgun (WGS) entry which is preliminary data.</text>
</comment>
<feature type="non-terminal residue" evidence="2">
    <location>
        <position position="1"/>
    </location>
</feature>
<evidence type="ECO:0000259" key="1">
    <source>
        <dbReference type="Pfam" id="PF00582"/>
    </source>
</evidence>
<dbReference type="PANTHER" id="PTHR46989:SF3">
    <property type="entry name" value="USPA DOMAIN-CONTAINING PROTEIN"/>
    <property type="match status" value="1"/>
</dbReference>
<dbReference type="Proteomes" id="UP001159427">
    <property type="component" value="Unassembled WGS sequence"/>
</dbReference>
<dbReference type="InterPro" id="IPR006015">
    <property type="entry name" value="Universal_stress_UspA"/>
</dbReference>
<dbReference type="EMBL" id="CALNXI010000029">
    <property type="protein sequence ID" value="CAH3015815.1"/>
    <property type="molecule type" value="Genomic_DNA"/>
</dbReference>
<keyword evidence="3" id="KW-1185">Reference proteome</keyword>
<accession>A0ABN8LFF6</accession>
<dbReference type="PANTHER" id="PTHR46989">
    <property type="entry name" value="USP DOMAIN-CONTAINING PROTEIN"/>
    <property type="match status" value="1"/>
</dbReference>
<dbReference type="SUPFAM" id="SSF52402">
    <property type="entry name" value="Adenine nucleotide alpha hydrolases-like"/>
    <property type="match status" value="1"/>
</dbReference>
<dbReference type="Gene3D" id="3.40.50.620">
    <property type="entry name" value="HUPs"/>
    <property type="match status" value="1"/>
</dbReference>
<evidence type="ECO:0000313" key="3">
    <source>
        <dbReference type="Proteomes" id="UP001159427"/>
    </source>
</evidence>
<proteinExistence type="predicted"/>
<gene>
    <name evidence="2" type="ORF">PEVE_00021660</name>
</gene>
<reference evidence="2 3" key="1">
    <citation type="submission" date="2022-05" db="EMBL/GenBank/DDBJ databases">
        <authorList>
            <consortium name="Genoscope - CEA"/>
            <person name="William W."/>
        </authorList>
    </citation>
    <scope>NUCLEOTIDE SEQUENCE [LARGE SCALE GENOMIC DNA]</scope>
</reference>
<dbReference type="Pfam" id="PF00582">
    <property type="entry name" value="Usp"/>
    <property type="match status" value="1"/>
</dbReference>
<dbReference type="InterPro" id="IPR006016">
    <property type="entry name" value="UspA"/>
</dbReference>
<dbReference type="PRINTS" id="PR01438">
    <property type="entry name" value="UNVRSLSTRESS"/>
</dbReference>
<sequence length="169" mass="19108">IANRGVWEEISMNVLSTLIWWSKDADDDDDLFEIDETVYLQFMYRADHTVGIAHVHEDTGNTVIRIPLGSDMTEEAIENIVRAQWQKVDDLIDKYKKKCDQAQIKYSVFIETKGKPGEVICKLVKEKDALMVVMGSRGLGTIRRTILGSVSQYCIDHAHVPVTVIPSPS</sequence>
<dbReference type="CDD" id="cd23659">
    <property type="entry name" value="USP_At3g01520-like"/>
    <property type="match status" value="1"/>
</dbReference>
<name>A0ABN8LFF6_9CNID</name>
<protein>
    <recommendedName>
        <fullName evidence="1">UspA domain-containing protein</fullName>
    </recommendedName>
</protein>
<dbReference type="InterPro" id="IPR014729">
    <property type="entry name" value="Rossmann-like_a/b/a_fold"/>
</dbReference>
<feature type="domain" description="UspA" evidence="1">
    <location>
        <begin position="48"/>
        <end position="166"/>
    </location>
</feature>
<organism evidence="2 3">
    <name type="scientific">Porites evermanni</name>
    <dbReference type="NCBI Taxonomy" id="104178"/>
    <lineage>
        <taxon>Eukaryota</taxon>
        <taxon>Metazoa</taxon>
        <taxon>Cnidaria</taxon>
        <taxon>Anthozoa</taxon>
        <taxon>Hexacorallia</taxon>
        <taxon>Scleractinia</taxon>
        <taxon>Fungiina</taxon>
        <taxon>Poritidae</taxon>
        <taxon>Porites</taxon>
    </lineage>
</organism>
<evidence type="ECO:0000313" key="2">
    <source>
        <dbReference type="EMBL" id="CAH3015815.1"/>
    </source>
</evidence>